<dbReference type="RefSeq" id="XP_016504491.1">
    <property type="nucleotide sequence ID" value="XM_016649005.1"/>
</dbReference>
<dbReference type="PANTHER" id="PTHR47982:SF32">
    <property type="entry name" value="NON-SPECIFIC SERINE_THREONINE PROTEIN KINASE"/>
    <property type="match status" value="1"/>
</dbReference>
<comment type="catalytic activity">
    <reaction evidence="11">
        <text>L-seryl-[protein] + ATP = O-phospho-L-seryl-[protein] + ADP + H(+)</text>
        <dbReference type="Rhea" id="RHEA:17989"/>
        <dbReference type="Rhea" id="RHEA-COMP:9863"/>
        <dbReference type="Rhea" id="RHEA-COMP:11604"/>
        <dbReference type="ChEBI" id="CHEBI:15378"/>
        <dbReference type="ChEBI" id="CHEBI:29999"/>
        <dbReference type="ChEBI" id="CHEBI:30616"/>
        <dbReference type="ChEBI" id="CHEBI:83421"/>
        <dbReference type="ChEBI" id="CHEBI:456216"/>
        <dbReference type="EC" id="2.7.11.1"/>
    </reaction>
</comment>
<dbReference type="GO" id="GO:0005524">
    <property type="term" value="F:ATP binding"/>
    <property type="evidence" value="ECO:0007669"/>
    <property type="project" value="UniProtKB-KW"/>
</dbReference>
<evidence type="ECO:0000256" key="11">
    <source>
        <dbReference type="ARBA" id="ARBA00048679"/>
    </source>
</evidence>
<protein>
    <recommendedName>
        <fullName evidence="2">non-specific serine/threonine protein kinase</fullName>
        <ecNumber evidence="2">2.7.11.1</ecNumber>
    </recommendedName>
</protein>
<proteinExistence type="predicted"/>
<keyword evidence="8" id="KW-1133">Transmembrane helix</keyword>
<evidence type="ECO:0000256" key="10">
    <source>
        <dbReference type="ARBA" id="ARBA00047899"/>
    </source>
</evidence>
<sequence length="86" mass="9857">MFRMIEAAAACVRHSGPKRPRMSQVVRALDSMDELSDLSNGMKPGQSEIFDSREQSAQIRMFQRMAFGSQEYSSDFFNYSQSSYRS</sequence>
<keyword evidence="3" id="KW-0418">Kinase</keyword>
<dbReference type="KEGG" id="nta:107822453"/>
<dbReference type="PaxDb" id="4097-A0A1S4CTQ2"/>
<keyword evidence="3" id="KW-0723">Serine/threonine-protein kinase</keyword>
<evidence type="ECO:0000256" key="5">
    <source>
        <dbReference type="ARBA" id="ARBA00022692"/>
    </source>
</evidence>
<dbReference type="OrthoDB" id="4062651at2759"/>
<keyword evidence="6" id="KW-0547">Nucleotide-binding</keyword>
<comment type="subcellular location">
    <subcellularLocation>
        <location evidence="1">Cell membrane</location>
        <topology evidence="1">Single-pass membrane protein</topology>
    </subcellularLocation>
</comment>
<accession>A0A1S4CTQ2</accession>
<keyword evidence="5" id="KW-0812">Transmembrane</keyword>
<keyword evidence="4" id="KW-0808">Transferase</keyword>
<keyword evidence="9" id="KW-0472">Membrane</keyword>
<organism evidence="12">
    <name type="scientific">Nicotiana tabacum</name>
    <name type="common">Common tobacco</name>
    <dbReference type="NCBI Taxonomy" id="4097"/>
    <lineage>
        <taxon>Eukaryota</taxon>
        <taxon>Viridiplantae</taxon>
        <taxon>Streptophyta</taxon>
        <taxon>Embryophyta</taxon>
        <taxon>Tracheophyta</taxon>
        <taxon>Spermatophyta</taxon>
        <taxon>Magnoliopsida</taxon>
        <taxon>eudicotyledons</taxon>
        <taxon>Gunneridae</taxon>
        <taxon>Pentapetalae</taxon>
        <taxon>asterids</taxon>
        <taxon>lamiids</taxon>
        <taxon>Solanales</taxon>
        <taxon>Solanaceae</taxon>
        <taxon>Nicotianoideae</taxon>
        <taxon>Nicotianeae</taxon>
        <taxon>Nicotiana</taxon>
    </lineage>
</organism>
<evidence type="ECO:0000256" key="7">
    <source>
        <dbReference type="ARBA" id="ARBA00022840"/>
    </source>
</evidence>
<dbReference type="AlphaFoldDB" id="A0A1S4CTQ2"/>
<evidence type="ECO:0000256" key="2">
    <source>
        <dbReference type="ARBA" id="ARBA00012513"/>
    </source>
</evidence>
<evidence type="ECO:0000256" key="9">
    <source>
        <dbReference type="ARBA" id="ARBA00023136"/>
    </source>
</evidence>
<dbReference type="GO" id="GO:0005886">
    <property type="term" value="C:plasma membrane"/>
    <property type="evidence" value="ECO:0007669"/>
    <property type="project" value="UniProtKB-SubCell"/>
</dbReference>
<keyword evidence="7" id="KW-0067">ATP-binding</keyword>
<evidence type="ECO:0000256" key="1">
    <source>
        <dbReference type="ARBA" id="ARBA00004162"/>
    </source>
</evidence>
<dbReference type="PANTHER" id="PTHR47982">
    <property type="entry name" value="PROLINE-RICH RECEPTOR-LIKE PROTEIN KINASE PERK4"/>
    <property type="match status" value="1"/>
</dbReference>
<evidence type="ECO:0000256" key="8">
    <source>
        <dbReference type="ARBA" id="ARBA00022989"/>
    </source>
</evidence>
<evidence type="ECO:0000256" key="4">
    <source>
        <dbReference type="ARBA" id="ARBA00022679"/>
    </source>
</evidence>
<gene>
    <name evidence="12" type="primary">LOC107822453</name>
</gene>
<evidence type="ECO:0000256" key="3">
    <source>
        <dbReference type="ARBA" id="ARBA00022527"/>
    </source>
</evidence>
<dbReference type="InterPro" id="IPR047117">
    <property type="entry name" value="PERK1-13-like"/>
</dbReference>
<dbReference type="GO" id="GO:0004674">
    <property type="term" value="F:protein serine/threonine kinase activity"/>
    <property type="evidence" value="ECO:0007669"/>
    <property type="project" value="UniProtKB-KW"/>
</dbReference>
<dbReference type="EC" id="2.7.11.1" evidence="2"/>
<name>A0A1S4CTQ2_TOBAC</name>
<dbReference type="STRING" id="4097.A0A1S4CTQ2"/>
<reference evidence="12" key="1">
    <citation type="submission" date="2025-08" db="UniProtKB">
        <authorList>
            <consortium name="RefSeq"/>
        </authorList>
    </citation>
    <scope>IDENTIFICATION</scope>
</reference>
<evidence type="ECO:0000256" key="6">
    <source>
        <dbReference type="ARBA" id="ARBA00022741"/>
    </source>
</evidence>
<evidence type="ECO:0000313" key="12">
    <source>
        <dbReference type="RefSeq" id="XP_016504491.1"/>
    </source>
</evidence>
<comment type="catalytic activity">
    <reaction evidence="10">
        <text>L-threonyl-[protein] + ATP = O-phospho-L-threonyl-[protein] + ADP + H(+)</text>
        <dbReference type="Rhea" id="RHEA:46608"/>
        <dbReference type="Rhea" id="RHEA-COMP:11060"/>
        <dbReference type="Rhea" id="RHEA-COMP:11605"/>
        <dbReference type="ChEBI" id="CHEBI:15378"/>
        <dbReference type="ChEBI" id="CHEBI:30013"/>
        <dbReference type="ChEBI" id="CHEBI:30616"/>
        <dbReference type="ChEBI" id="CHEBI:61977"/>
        <dbReference type="ChEBI" id="CHEBI:456216"/>
        <dbReference type="EC" id="2.7.11.1"/>
    </reaction>
</comment>